<feature type="domain" description="DDE-1" evidence="1">
    <location>
        <begin position="1"/>
        <end position="88"/>
    </location>
</feature>
<reference evidence="2 3" key="1">
    <citation type="submission" date="2015-04" db="EMBL/GenBank/DDBJ databases">
        <title>Complete genome sequence of Schizopora paradoxa KUC8140, a cosmopolitan wood degrader in East Asia.</title>
        <authorList>
            <consortium name="DOE Joint Genome Institute"/>
            <person name="Min B."/>
            <person name="Park H."/>
            <person name="Jang Y."/>
            <person name="Kim J.-J."/>
            <person name="Kim K.H."/>
            <person name="Pangilinan J."/>
            <person name="Lipzen A."/>
            <person name="Riley R."/>
            <person name="Grigoriev I.V."/>
            <person name="Spatafora J.W."/>
            <person name="Choi I.-G."/>
        </authorList>
    </citation>
    <scope>NUCLEOTIDE SEQUENCE [LARGE SCALE GENOMIC DNA]</scope>
    <source>
        <strain evidence="2 3">KUC8140</strain>
    </source>
</reference>
<evidence type="ECO:0000259" key="1">
    <source>
        <dbReference type="Pfam" id="PF03184"/>
    </source>
</evidence>
<dbReference type="STRING" id="27342.A0A0H2RXF7"/>
<evidence type="ECO:0000313" key="2">
    <source>
        <dbReference type="EMBL" id="KLO16434.1"/>
    </source>
</evidence>
<dbReference type="InParanoid" id="A0A0H2RXF7"/>
<dbReference type="OrthoDB" id="3064354at2759"/>
<dbReference type="AlphaFoldDB" id="A0A0H2RXF7"/>
<protein>
    <submittedName>
        <fullName evidence="2">CENP-B protein</fullName>
    </submittedName>
</protein>
<accession>A0A0H2RXF7</accession>
<gene>
    <name evidence="2" type="ORF">SCHPADRAFT_797563</name>
</gene>
<dbReference type="GO" id="GO:0003676">
    <property type="term" value="F:nucleic acid binding"/>
    <property type="evidence" value="ECO:0007669"/>
    <property type="project" value="InterPro"/>
</dbReference>
<proteinExistence type="predicted"/>
<feature type="non-terminal residue" evidence="2">
    <location>
        <position position="97"/>
    </location>
</feature>
<dbReference type="EMBL" id="KQ085916">
    <property type="protein sequence ID" value="KLO16434.1"/>
    <property type="molecule type" value="Genomic_DNA"/>
</dbReference>
<sequence length="97" mass="10632">DGHGSHTAHDLRKLAVDAGIHCYCLPAHTTHKLQPLDVGVFGPLQRAYSSAVDDLIAKGETVTKYNVIETYMKAQKEAFKPETILSAFQKTGLRPVN</sequence>
<feature type="non-terminal residue" evidence="2">
    <location>
        <position position="1"/>
    </location>
</feature>
<keyword evidence="3" id="KW-1185">Reference proteome</keyword>
<dbReference type="InterPro" id="IPR004875">
    <property type="entry name" value="DDE_SF_endonuclease_dom"/>
</dbReference>
<name>A0A0H2RXF7_9AGAM</name>
<evidence type="ECO:0000313" key="3">
    <source>
        <dbReference type="Proteomes" id="UP000053477"/>
    </source>
</evidence>
<dbReference type="Pfam" id="PF03184">
    <property type="entry name" value="DDE_1"/>
    <property type="match status" value="1"/>
</dbReference>
<dbReference type="Proteomes" id="UP000053477">
    <property type="component" value="Unassembled WGS sequence"/>
</dbReference>
<organism evidence="2 3">
    <name type="scientific">Schizopora paradoxa</name>
    <dbReference type="NCBI Taxonomy" id="27342"/>
    <lineage>
        <taxon>Eukaryota</taxon>
        <taxon>Fungi</taxon>
        <taxon>Dikarya</taxon>
        <taxon>Basidiomycota</taxon>
        <taxon>Agaricomycotina</taxon>
        <taxon>Agaricomycetes</taxon>
        <taxon>Hymenochaetales</taxon>
        <taxon>Schizoporaceae</taxon>
        <taxon>Schizopora</taxon>
    </lineage>
</organism>